<gene>
    <name evidence="1" type="ORF">RHGRI_030777</name>
</gene>
<organism evidence="1 2">
    <name type="scientific">Rhododendron griersonianum</name>
    <dbReference type="NCBI Taxonomy" id="479676"/>
    <lineage>
        <taxon>Eukaryota</taxon>
        <taxon>Viridiplantae</taxon>
        <taxon>Streptophyta</taxon>
        <taxon>Embryophyta</taxon>
        <taxon>Tracheophyta</taxon>
        <taxon>Spermatophyta</taxon>
        <taxon>Magnoliopsida</taxon>
        <taxon>eudicotyledons</taxon>
        <taxon>Gunneridae</taxon>
        <taxon>Pentapetalae</taxon>
        <taxon>asterids</taxon>
        <taxon>Ericales</taxon>
        <taxon>Ericaceae</taxon>
        <taxon>Ericoideae</taxon>
        <taxon>Rhodoreae</taxon>
        <taxon>Rhododendron</taxon>
    </lineage>
</organism>
<comment type="caution">
    <text evidence="1">The sequence shown here is derived from an EMBL/GenBank/DDBJ whole genome shotgun (WGS) entry which is preliminary data.</text>
</comment>
<reference evidence="1" key="1">
    <citation type="submission" date="2020-08" db="EMBL/GenBank/DDBJ databases">
        <title>Plant Genome Project.</title>
        <authorList>
            <person name="Zhang R.-G."/>
        </authorList>
    </citation>
    <scope>NUCLEOTIDE SEQUENCE</scope>
    <source>
        <strain evidence="1">WSP0</strain>
        <tissue evidence="1">Leaf</tissue>
    </source>
</reference>
<dbReference type="Proteomes" id="UP000823749">
    <property type="component" value="Chromosome 11"/>
</dbReference>
<evidence type="ECO:0000313" key="2">
    <source>
        <dbReference type="Proteomes" id="UP000823749"/>
    </source>
</evidence>
<protein>
    <submittedName>
        <fullName evidence="1">Uncharacterized protein</fullName>
    </submittedName>
</protein>
<proteinExistence type="predicted"/>
<accession>A0AAV6I8Q4</accession>
<keyword evidence="2" id="KW-1185">Reference proteome</keyword>
<sequence>MDSGSQINFVSQSLVFFLNLPTKRCTEPYNASWVTQDCKTPITRSCLVEFLIGRQYKDKIWCDVIPITRTKFGVT</sequence>
<evidence type="ECO:0000313" key="1">
    <source>
        <dbReference type="EMBL" id="KAG5523892.1"/>
    </source>
</evidence>
<dbReference type="AlphaFoldDB" id="A0AAV6I8Q4"/>
<dbReference type="EMBL" id="JACTNZ010000011">
    <property type="protein sequence ID" value="KAG5523892.1"/>
    <property type="molecule type" value="Genomic_DNA"/>
</dbReference>
<name>A0AAV6I8Q4_9ERIC</name>